<dbReference type="InterPro" id="IPR036388">
    <property type="entry name" value="WH-like_DNA-bd_sf"/>
</dbReference>
<keyword evidence="7" id="KW-0159">Chromosome partition</keyword>
<evidence type="ECO:0000256" key="9">
    <source>
        <dbReference type="ARBA" id="ARBA00022989"/>
    </source>
</evidence>
<dbReference type="RefSeq" id="WP_090657798.1">
    <property type="nucleotide sequence ID" value="NZ_FOXQ01000005.1"/>
</dbReference>
<evidence type="ECO:0000313" key="17">
    <source>
        <dbReference type="EMBL" id="SFQ08255.1"/>
    </source>
</evidence>
<dbReference type="PANTHER" id="PTHR22683">
    <property type="entry name" value="SPORULATION PROTEIN RELATED"/>
    <property type="match status" value="1"/>
</dbReference>
<evidence type="ECO:0000256" key="5">
    <source>
        <dbReference type="ARBA" id="ARBA00022692"/>
    </source>
</evidence>
<dbReference type="InterPro" id="IPR041027">
    <property type="entry name" value="FtsK_alpha"/>
</dbReference>
<dbReference type="Pfam" id="PF17854">
    <property type="entry name" value="FtsK_alpha"/>
    <property type="match status" value="1"/>
</dbReference>
<keyword evidence="10" id="KW-0238">DNA-binding</keyword>
<evidence type="ECO:0000259" key="16">
    <source>
        <dbReference type="PROSITE" id="PS50901"/>
    </source>
</evidence>
<keyword evidence="6 13" id="KW-0547">Nucleotide-binding</keyword>
<dbReference type="Gene3D" id="3.30.980.40">
    <property type="match status" value="1"/>
</dbReference>
<comment type="subcellular location">
    <subcellularLocation>
        <location evidence="1">Cell membrane</location>
        <topology evidence="1">Multi-pass membrane protein</topology>
    </subcellularLocation>
</comment>
<feature type="compositionally biased region" description="Basic residues" evidence="14">
    <location>
        <begin position="1"/>
        <end position="10"/>
    </location>
</feature>
<organism evidence="17 18">
    <name type="scientific">Parafilimonas terrae</name>
    <dbReference type="NCBI Taxonomy" id="1465490"/>
    <lineage>
        <taxon>Bacteria</taxon>
        <taxon>Pseudomonadati</taxon>
        <taxon>Bacteroidota</taxon>
        <taxon>Chitinophagia</taxon>
        <taxon>Chitinophagales</taxon>
        <taxon>Chitinophagaceae</taxon>
        <taxon>Parafilimonas</taxon>
    </lineage>
</organism>
<dbReference type="Pfam" id="PF09397">
    <property type="entry name" value="FtsK_gamma"/>
    <property type="match status" value="1"/>
</dbReference>
<dbReference type="GO" id="GO:0005886">
    <property type="term" value="C:plasma membrane"/>
    <property type="evidence" value="ECO:0007669"/>
    <property type="project" value="UniProtKB-SubCell"/>
</dbReference>
<evidence type="ECO:0000256" key="8">
    <source>
        <dbReference type="ARBA" id="ARBA00022840"/>
    </source>
</evidence>
<dbReference type="InterPro" id="IPR036390">
    <property type="entry name" value="WH_DNA-bd_sf"/>
</dbReference>
<dbReference type="EMBL" id="FOXQ01000005">
    <property type="protein sequence ID" value="SFQ08255.1"/>
    <property type="molecule type" value="Genomic_DNA"/>
</dbReference>
<dbReference type="Pfam" id="PF13491">
    <property type="entry name" value="FtsK_4TM"/>
    <property type="match status" value="1"/>
</dbReference>
<dbReference type="STRING" id="1465490.SAMN05444277_10559"/>
<gene>
    <name evidence="17" type="ORF">SAMN05444277_10559</name>
</gene>
<evidence type="ECO:0000256" key="1">
    <source>
        <dbReference type="ARBA" id="ARBA00004651"/>
    </source>
</evidence>
<dbReference type="GO" id="GO:0007059">
    <property type="term" value="P:chromosome segregation"/>
    <property type="evidence" value="ECO:0007669"/>
    <property type="project" value="UniProtKB-KW"/>
</dbReference>
<dbReference type="OrthoDB" id="9807790at2"/>
<feature type="transmembrane region" description="Helical" evidence="15">
    <location>
        <begin position="135"/>
        <end position="154"/>
    </location>
</feature>
<evidence type="ECO:0000256" key="4">
    <source>
        <dbReference type="ARBA" id="ARBA00022618"/>
    </source>
</evidence>
<dbReference type="GO" id="GO:0003677">
    <property type="term" value="F:DNA binding"/>
    <property type="evidence" value="ECO:0007669"/>
    <property type="project" value="UniProtKB-KW"/>
</dbReference>
<evidence type="ECO:0000256" key="7">
    <source>
        <dbReference type="ARBA" id="ARBA00022829"/>
    </source>
</evidence>
<evidence type="ECO:0000256" key="2">
    <source>
        <dbReference type="ARBA" id="ARBA00006474"/>
    </source>
</evidence>
<feature type="region of interest" description="Disordered" evidence="14">
    <location>
        <begin position="1"/>
        <end position="21"/>
    </location>
</feature>
<dbReference type="Proteomes" id="UP000199031">
    <property type="component" value="Unassembled WGS sequence"/>
</dbReference>
<dbReference type="GO" id="GO:0051301">
    <property type="term" value="P:cell division"/>
    <property type="evidence" value="ECO:0007669"/>
    <property type="project" value="UniProtKB-KW"/>
</dbReference>
<dbReference type="Gene3D" id="3.40.50.300">
    <property type="entry name" value="P-loop containing nucleotide triphosphate hydrolases"/>
    <property type="match status" value="1"/>
</dbReference>
<evidence type="ECO:0000256" key="14">
    <source>
        <dbReference type="SAM" id="MobiDB-lite"/>
    </source>
</evidence>
<keyword evidence="3" id="KW-1003">Cell membrane</keyword>
<evidence type="ECO:0000256" key="15">
    <source>
        <dbReference type="SAM" id="Phobius"/>
    </source>
</evidence>
<dbReference type="Pfam" id="PF01580">
    <property type="entry name" value="FtsK_SpoIIIE"/>
    <property type="match status" value="1"/>
</dbReference>
<proteinExistence type="inferred from homology"/>
<dbReference type="InterPro" id="IPR050206">
    <property type="entry name" value="FtsK/SpoIIIE/SftA"/>
</dbReference>
<evidence type="ECO:0000256" key="3">
    <source>
        <dbReference type="ARBA" id="ARBA00022475"/>
    </source>
</evidence>
<dbReference type="AlphaFoldDB" id="A0A1I5VL70"/>
<dbReference type="InterPro" id="IPR025199">
    <property type="entry name" value="FtsK_4TM"/>
</dbReference>
<dbReference type="SMART" id="SM00843">
    <property type="entry name" value="Ftsk_gamma"/>
    <property type="match status" value="1"/>
</dbReference>
<keyword evidence="8 13" id="KW-0067">ATP-binding</keyword>
<dbReference type="PROSITE" id="PS50901">
    <property type="entry name" value="FTSK"/>
    <property type="match status" value="1"/>
</dbReference>
<feature type="transmembrane region" description="Helical" evidence="15">
    <location>
        <begin position="104"/>
        <end position="123"/>
    </location>
</feature>
<dbReference type="SUPFAM" id="SSF46785">
    <property type="entry name" value="Winged helix' DNA-binding domain"/>
    <property type="match status" value="1"/>
</dbReference>
<keyword evidence="18" id="KW-1185">Reference proteome</keyword>
<accession>A0A1I5VL70</accession>
<dbReference type="InterPro" id="IPR002543">
    <property type="entry name" value="FtsK_dom"/>
</dbReference>
<dbReference type="Gene3D" id="1.10.10.10">
    <property type="entry name" value="Winged helix-like DNA-binding domain superfamily/Winged helix DNA-binding domain"/>
    <property type="match status" value="1"/>
</dbReference>
<evidence type="ECO:0000313" key="18">
    <source>
        <dbReference type="Proteomes" id="UP000199031"/>
    </source>
</evidence>
<evidence type="ECO:0000256" key="11">
    <source>
        <dbReference type="ARBA" id="ARBA00023136"/>
    </source>
</evidence>
<keyword evidence="5 15" id="KW-0812">Transmembrane</keyword>
<comment type="similarity">
    <text evidence="2">Belongs to the FtsK/SpoIIIE/SftA family.</text>
</comment>
<dbReference type="PANTHER" id="PTHR22683:SF41">
    <property type="entry name" value="DNA TRANSLOCASE FTSK"/>
    <property type="match status" value="1"/>
</dbReference>
<feature type="transmembrane region" description="Helical" evidence="15">
    <location>
        <begin position="40"/>
        <end position="61"/>
    </location>
</feature>
<reference evidence="17 18" key="1">
    <citation type="submission" date="2016-10" db="EMBL/GenBank/DDBJ databases">
        <authorList>
            <person name="de Groot N.N."/>
        </authorList>
    </citation>
    <scope>NUCLEOTIDE SEQUENCE [LARGE SCALE GENOMIC DNA]</scope>
    <source>
        <strain evidence="17 18">DSM 28286</strain>
    </source>
</reference>
<keyword evidence="11 15" id="KW-0472">Membrane</keyword>
<keyword evidence="4" id="KW-0132">Cell division</keyword>
<evidence type="ECO:0000256" key="12">
    <source>
        <dbReference type="ARBA" id="ARBA00023306"/>
    </source>
</evidence>
<keyword evidence="9 15" id="KW-1133">Transmembrane helix</keyword>
<dbReference type="SUPFAM" id="SSF52540">
    <property type="entry name" value="P-loop containing nucleoside triphosphate hydrolases"/>
    <property type="match status" value="1"/>
</dbReference>
<dbReference type="InterPro" id="IPR018541">
    <property type="entry name" value="Ftsk_gamma"/>
</dbReference>
<name>A0A1I5VL70_9BACT</name>
<evidence type="ECO:0000256" key="13">
    <source>
        <dbReference type="PROSITE-ProRule" id="PRU00289"/>
    </source>
</evidence>
<protein>
    <submittedName>
        <fullName evidence="17">DNA segregation ATPase FtsK/SpoIIIE, S-DNA-T family</fullName>
    </submittedName>
</protein>
<dbReference type="GO" id="GO:0005524">
    <property type="term" value="F:ATP binding"/>
    <property type="evidence" value="ECO:0007669"/>
    <property type="project" value="UniProtKB-UniRule"/>
</dbReference>
<sequence>MANRLKKKNSKAPSAEKLNPDKEQEVTIKEVVKDERTSKIAGAVSLLICAFLTIAFLSYFFTWQQDQDEVAAGLSVFVRDNVHVDNLLGVLGAYASDLFMNDGFGIASFLFCTFFFVLGVNLLFGKKVFNLARNLRYLIAGLIVLSVVFSFFFGRNFAWGGAAGDLMVDGLVRLIGNVGTAALLIVVFLAYIIWRFNPSFKLPERKLKQQLTPTENATSFQDDKNIFNEEYDDIYYTPEESVSINEKYATGANDVLTNNNKLKNDKPGVHEDGNIVVIMPEANEESTGLGLIEKNETNSGTEMETPLIHIENSGENERLAKDNQKQKKPLQPTEMELEIKEVIEDEGEDEQIVEEPKEIQIDDHALEIRSDELATVNYDPTLDLRNYNYPELSLLETHGSEKIVHDPAELEANKNQIIDTLKNYDILIQRIAATVGPTVTLYEIVPAPGVRISRIKNLEDDIALSLAALGIRIIAPIPGRGTVGIEVPNLKKTIVSMKTLLNSEKFKNNNYSLPIALGKKIDNENFIVDLAAMPHLLMAGATGQGKSVGINTLLVSLLYKKHPSQLKFILVDPKKVELSLYRVIERHFLAKLPGEEEPIITDTKKVVHTLNALATLMDIRYDLLKEASCRNIKEYNEKFVNRKLNPKKGHEFLPFIVLVIDEFADLIMTAGKEIEMPIARLAQLARAVGIHLIIATQRPSVNIITGTIKANFPARIAFKVSSKIDSRTILDTGGAEQLIGKGDMLISYNGELTRLQCAFVDTPEVEKVCEFIGEQQAYPQAFQLPEYTDEKEMDGKDFDLSDRDPLFEDAARLIVQNQMGSTSLIQRRMKLGYNRAGRLMDQLEQAGVVGPNLGSKARDVLVKTDGELQELLDLMG</sequence>
<evidence type="ECO:0000256" key="6">
    <source>
        <dbReference type="ARBA" id="ARBA00022741"/>
    </source>
</evidence>
<keyword evidence="12" id="KW-0131">Cell cycle</keyword>
<feature type="binding site" evidence="13">
    <location>
        <begin position="540"/>
        <end position="547"/>
    </location>
    <ligand>
        <name>ATP</name>
        <dbReference type="ChEBI" id="CHEBI:30616"/>
    </ligand>
</feature>
<feature type="transmembrane region" description="Helical" evidence="15">
    <location>
        <begin position="174"/>
        <end position="196"/>
    </location>
</feature>
<evidence type="ECO:0000256" key="10">
    <source>
        <dbReference type="ARBA" id="ARBA00023125"/>
    </source>
</evidence>
<dbReference type="InterPro" id="IPR027417">
    <property type="entry name" value="P-loop_NTPase"/>
</dbReference>
<feature type="domain" description="FtsK" evidence="16">
    <location>
        <begin position="523"/>
        <end position="727"/>
    </location>
</feature>